<comment type="caution">
    <text evidence="1">The sequence shown here is derived from an EMBL/GenBank/DDBJ whole genome shotgun (WGS) entry which is preliminary data.</text>
</comment>
<sequence length="102" mass="11047">MAKIATDVELAAIITGIVTDAPQHEEPRYRMFLDTIAEAIGAYHCLAIGAVTTPAEDLPQWTVAFRATVDTADDGGPFALIDTDLAVKEWLAEGRSETEETR</sequence>
<protein>
    <submittedName>
        <fullName evidence="1">Uncharacterized protein</fullName>
    </submittedName>
</protein>
<dbReference type="EMBL" id="FTNE01000049">
    <property type="protein sequence ID" value="SIR53719.1"/>
    <property type="molecule type" value="Genomic_DNA"/>
</dbReference>
<reference evidence="1 2" key="1">
    <citation type="submission" date="2017-01" db="EMBL/GenBank/DDBJ databases">
        <authorList>
            <person name="Varghese N."/>
            <person name="Submissions S."/>
        </authorList>
    </citation>
    <scope>NUCLEOTIDE SEQUENCE [LARGE SCALE GENOMIC DNA]</scope>
    <source>
        <strain evidence="1 2">ATCC 35905</strain>
    </source>
</reference>
<gene>
    <name evidence="1" type="ORF">SAMN05421828_1494</name>
</gene>
<dbReference type="AlphaFoldDB" id="A0A8G2CP14"/>
<dbReference type="RefSeq" id="WP_029313334.1">
    <property type="nucleotide sequence ID" value="NZ_FTNE01000049.1"/>
</dbReference>
<evidence type="ECO:0000313" key="2">
    <source>
        <dbReference type="Proteomes" id="UP000186308"/>
    </source>
</evidence>
<name>A0A8G2CP14_ACIRU</name>
<accession>A0A8G2CP14</accession>
<evidence type="ECO:0000313" key="1">
    <source>
        <dbReference type="EMBL" id="SIR53719.1"/>
    </source>
</evidence>
<dbReference type="Proteomes" id="UP000186308">
    <property type="component" value="Unassembled WGS sequence"/>
</dbReference>
<proteinExistence type="predicted"/>
<organism evidence="1 2">
    <name type="scientific">Acidiphilium rubrum</name>
    <dbReference type="NCBI Taxonomy" id="526"/>
    <lineage>
        <taxon>Bacteria</taxon>
        <taxon>Pseudomonadati</taxon>
        <taxon>Pseudomonadota</taxon>
        <taxon>Alphaproteobacteria</taxon>
        <taxon>Acetobacterales</taxon>
        <taxon>Acidocellaceae</taxon>
        <taxon>Acidiphilium</taxon>
    </lineage>
</organism>
<keyword evidence="2" id="KW-1185">Reference proteome</keyword>